<dbReference type="Proteomes" id="UP001055093">
    <property type="component" value="Unassembled WGS sequence"/>
</dbReference>
<accession>A0ABQ4V065</accession>
<evidence type="ECO:0000313" key="1">
    <source>
        <dbReference type="EMBL" id="GJE77758.1"/>
    </source>
</evidence>
<name>A0ABQ4V065_9HYPH</name>
<organism evidence="1 2">
    <name type="scientific">Methylorubrum suomiense</name>
    <dbReference type="NCBI Taxonomy" id="144191"/>
    <lineage>
        <taxon>Bacteria</taxon>
        <taxon>Pseudomonadati</taxon>
        <taxon>Pseudomonadota</taxon>
        <taxon>Alphaproteobacteria</taxon>
        <taxon>Hyphomicrobiales</taxon>
        <taxon>Methylobacteriaceae</taxon>
        <taxon>Methylorubrum</taxon>
    </lineage>
</organism>
<gene>
    <name evidence="1" type="ORF">BGCPKDLD_4365</name>
</gene>
<dbReference type="EMBL" id="BPRE01000017">
    <property type="protein sequence ID" value="GJE77758.1"/>
    <property type="molecule type" value="Genomic_DNA"/>
</dbReference>
<keyword evidence="2" id="KW-1185">Reference proteome</keyword>
<sequence length="125" mass="13540">MSAPEAQPVSTAQSARIVDLCDRALAQIRWASYSDLVARIEYLERLAALRYGQVYALTFDHEAVAQGIHRNTEASLEEAIELAASAARRGASFLMEAIAHPDLSDPPANVVLFAAHRIQVAAGRP</sequence>
<proteinExistence type="predicted"/>
<evidence type="ECO:0000313" key="2">
    <source>
        <dbReference type="Proteomes" id="UP001055093"/>
    </source>
</evidence>
<protein>
    <submittedName>
        <fullName evidence="1">Uncharacterized protein</fullName>
    </submittedName>
</protein>
<dbReference type="RefSeq" id="WP_238308541.1">
    <property type="nucleotide sequence ID" value="NZ_BPRE01000017.1"/>
</dbReference>
<comment type="caution">
    <text evidence="1">The sequence shown here is derived from an EMBL/GenBank/DDBJ whole genome shotgun (WGS) entry which is preliminary data.</text>
</comment>
<reference evidence="1" key="1">
    <citation type="journal article" date="2021" name="Front. Microbiol.">
        <title>Comprehensive Comparative Genomics and Phenotyping of Methylobacterium Species.</title>
        <authorList>
            <person name="Alessa O."/>
            <person name="Ogura Y."/>
            <person name="Fujitani Y."/>
            <person name="Takami H."/>
            <person name="Hayashi T."/>
            <person name="Sahin N."/>
            <person name="Tani A."/>
        </authorList>
    </citation>
    <scope>NUCLEOTIDE SEQUENCE</scope>
    <source>
        <strain evidence="1">DSM 14458</strain>
    </source>
</reference>
<reference evidence="1" key="2">
    <citation type="submission" date="2021-08" db="EMBL/GenBank/DDBJ databases">
        <authorList>
            <person name="Tani A."/>
            <person name="Ola A."/>
            <person name="Ogura Y."/>
            <person name="Katsura K."/>
            <person name="Hayashi T."/>
        </authorList>
    </citation>
    <scope>NUCLEOTIDE SEQUENCE</scope>
    <source>
        <strain evidence="1">DSM 14458</strain>
    </source>
</reference>